<dbReference type="AlphaFoldDB" id="A0A563DZJ8"/>
<dbReference type="InterPro" id="IPR044068">
    <property type="entry name" value="CB"/>
</dbReference>
<dbReference type="CDD" id="cd00798">
    <property type="entry name" value="INT_XerDC_C"/>
    <property type="match status" value="1"/>
</dbReference>
<evidence type="ECO:0000259" key="10">
    <source>
        <dbReference type="PROSITE" id="PS51898"/>
    </source>
</evidence>
<dbReference type="RefSeq" id="WP_146317321.1">
    <property type="nucleotide sequence ID" value="NZ_VCQV01000018.1"/>
</dbReference>
<feature type="active site" evidence="9">
    <location>
        <position position="276"/>
    </location>
</feature>
<proteinExistence type="inferred from homology"/>
<dbReference type="Gene3D" id="1.10.443.10">
    <property type="entry name" value="Intergrase catalytic core"/>
    <property type="match status" value="1"/>
</dbReference>
<organism evidence="12 13">
    <name type="scientific">Leekyejoonella antrihumi</name>
    <dbReference type="NCBI Taxonomy" id="1660198"/>
    <lineage>
        <taxon>Bacteria</taxon>
        <taxon>Bacillati</taxon>
        <taxon>Actinomycetota</taxon>
        <taxon>Actinomycetes</taxon>
        <taxon>Micrococcales</taxon>
        <taxon>Dermacoccaceae</taxon>
        <taxon>Leekyejoonella</taxon>
    </lineage>
</organism>
<feature type="active site" evidence="9">
    <location>
        <position position="250"/>
    </location>
</feature>
<dbReference type="GO" id="GO:0051301">
    <property type="term" value="P:cell division"/>
    <property type="evidence" value="ECO:0007669"/>
    <property type="project" value="UniProtKB-KW"/>
</dbReference>
<keyword evidence="2 9" id="KW-0963">Cytoplasm</keyword>
<comment type="caution">
    <text evidence="12">The sequence shown here is derived from an EMBL/GenBank/DDBJ whole genome shotgun (WGS) entry which is preliminary data.</text>
</comment>
<dbReference type="InterPro" id="IPR010998">
    <property type="entry name" value="Integrase_recombinase_N"/>
</dbReference>
<keyword evidence="7 9" id="KW-0233">DNA recombination</keyword>
<dbReference type="SUPFAM" id="SSF56349">
    <property type="entry name" value="DNA breaking-rejoining enzymes"/>
    <property type="match status" value="1"/>
</dbReference>
<name>A0A563DZJ8_9MICO</name>
<gene>
    <name evidence="9" type="primary">xerC</name>
    <name evidence="12" type="ORF">FGL98_13280</name>
</gene>
<evidence type="ECO:0000256" key="6">
    <source>
        <dbReference type="ARBA" id="ARBA00023125"/>
    </source>
</evidence>
<reference evidence="12 13" key="2">
    <citation type="submission" date="2019-08" db="EMBL/GenBank/DDBJ databases">
        <title>Jejuicoccus antrihumi gen. nov., sp. nov., a new member of the family Dermacoccaceae isolated from a cave.</title>
        <authorList>
            <person name="Schumann P."/>
            <person name="Kim I.S."/>
        </authorList>
    </citation>
    <scope>NUCLEOTIDE SEQUENCE [LARGE SCALE GENOMIC DNA]</scope>
    <source>
        <strain evidence="12 13">C5-26</strain>
    </source>
</reference>
<evidence type="ECO:0000256" key="5">
    <source>
        <dbReference type="ARBA" id="ARBA00022908"/>
    </source>
</evidence>
<evidence type="ECO:0000313" key="12">
    <source>
        <dbReference type="EMBL" id="TWP35615.1"/>
    </source>
</evidence>
<evidence type="ECO:0000256" key="2">
    <source>
        <dbReference type="ARBA" id="ARBA00022490"/>
    </source>
</evidence>
<dbReference type="OrthoDB" id="9801717at2"/>
<dbReference type="PANTHER" id="PTHR30349">
    <property type="entry name" value="PHAGE INTEGRASE-RELATED"/>
    <property type="match status" value="1"/>
</dbReference>
<evidence type="ECO:0000256" key="7">
    <source>
        <dbReference type="ARBA" id="ARBA00023172"/>
    </source>
</evidence>
<comment type="subcellular location">
    <subcellularLocation>
        <location evidence="1 9">Cytoplasm</location>
    </subcellularLocation>
</comment>
<dbReference type="Pfam" id="PF00589">
    <property type="entry name" value="Phage_integrase"/>
    <property type="match status" value="1"/>
</dbReference>
<dbReference type="PANTHER" id="PTHR30349:SF77">
    <property type="entry name" value="TYROSINE RECOMBINASE XERC"/>
    <property type="match status" value="1"/>
</dbReference>
<dbReference type="NCBIfam" id="NF001399">
    <property type="entry name" value="PRK00283.1"/>
    <property type="match status" value="1"/>
</dbReference>
<evidence type="ECO:0000256" key="4">
    <source>
        <dbReference type="ARBA" id="ARBA00022829"/>
    </source>
</evidence>
<dbReference type="InterPro" id="IPR004107">
    <property type="entry name" value="Integrase_SAM-like_N"/>
</dbReference>
<feature type="domain" description="Core-binding (CB)" evidence="11">
    <location>
        <begin position="4"/>
        <end position="90"/>
    </location>
</feature>
<keyword evidence="5 9" id="KW-0229">DNA integration</keyword>
<feature type="active site" evidence="9">
    <location>
        <position position="179"/>
    </location>
</feature>
<accession>A0A563DZJ8</accession>
<dbReference type="PROSITE" id="PS51898">
    <property type="entry name" value="TYR_RECOMBINASE"/>
    <property type="match status" value="1"/>
</dbReference>
<dbReference type="GO" id="GO:0005737">
    <property type="term" value="C:cytoplasm"/>
    <property type="evidence" value="ECO:0007669"/>
    <property type="project" value="UniProtKB-SubCell"/>
</dbReference>
<dbReference type="GO" id="GO:0003677">
    <property type="term" value="F:DNA binding"/>
    <property type="evidence" value="ECO:0007669"/>
    <property type="project" value="UniProtKB-UniRule"/>
</dbReference>
<dbReference type="EMBL" id="VCQV01000018">
    <property type="protein sequence ID" value="TWP35615.1"/>
    <property type="molecule type" value="Genomic_DNA"/>
</dbReference>
<feature type="active site" evidence="9">
    <location>
        <position position="253"/>
    </location>
</feature>
<reference evidence="12 13" key="1">
    <citation type="submission" date="2019-05" db="EMBL/GenBank/DDBJ databases">
        <authorList>
            <person name="Lee S.D."/>
        </authorList>
    </citation>
    <scope>NUCLEOTIDE SEQUENCE [LARGE SCALE GENOMIC DNA]</scope>
    <source>
        <strain evidence="12 13">C5-26</strain>
    </source>
</reference>
<dbReference type="Proteomes" id="UP000320244">
    <property type="component" value="Unassembled WGS sequence"/>
</dbReference>
<feature type="domain" description="Tyr recombinase" evidence="10">
    <location>
        <begin position="111"/>
        <end position="298"/>
    </location>
</feature>
<keyword evidence="6 9" id="KW-0238">DNA-binding</keyword>
<dbReference type="InterPro" id="IPR002104">
    <property type="entry name" value="Integrase_catalytic"/>
</dbReference>
<comment type="function">
    <text evidence="9">Site-specific tyrosine recombinase, which acts by catalyzing the cutting and rejoining of the recombining DNA molecules. The XerC-XerD complex is essential to convert dimers of the bacterial chromosome into monomers to permit their segregation at cell division. It also contributes to the segregational stability of plasmids.</text>
</comment>
<dbReference type="GO" id="GO:0009037">
    <property type="term" value="F:tyrosine-based site-specific recombinase activity"/>
    <property type="evidence" value="ECO:0007669"/>
    <property type="project" value="UniProtKB-UniRule"/>
</dbReference>
<dbReference type="HAMAP" id="MF_01808">
    <property type="entry name" value="Recomb_XerC_XerD"/>
    <property type="match status" value="1"/>
</dbReference>
<protein>
    <recommendedName>
        <fullName evidence="9">Tyrosine recombinase XerC</fullName>
    </recommendedName>
</protein>
<keyword evidence="13" id="KW-1185">Reference proteome</keyword>
<keyword evidence="8 9" id="KW-0131">Cell cycle</keyword>
<dbReference type="Pfam" id="PF02899">
    <property type="entry name" value="Phage_int_SAM_1"/>
    <property type="match status" value="1"/>
</dbReference>
<evidence type="ECO:0000256" key="1">
    <source>
        <dbReference type="ARBA" id="ARBA00004496"/>
    </source>
</evidence>
<evidence type="ECO:0000313" key="13">
    <source>
        <dbReference type="Proteomes" id="UP000320244"/>
    </source>
</evidence>
<dbReference type="Gene3D" id="1.10.150.130">
    <property type="match status" value="1"/>
</dbReference>
<dbReference type="GO" id="GO:0007059">
    <property type="term" value="P:chromosome segregation"/>
    <property type="evidence" value="ECO:0007669"/>
    <property type="project" value="UniProtKB-UniRule"/>
</dbReference>
<evidence type="ECO:0000256" key="3">
    <source>
        <dbReference type="ARBA" id="ARBA00022618"/>
    </source>
</evidence>
<dbReference type="InterPro" id="IPR050090">
    <property type="entry name" value="Tyrosine_recombinase_XerCD"/>
</dbReference>
<dbReference type="InterPro" id="IPR013762">
    <property type="entry name" value="Integrase-like_cat_sf"/>
</dbReference>
<evidence type="ECO:0000256" key="8">
    <source>
        <dbReference type="ARBA" id="ARBA00023306"/>
    </source>
</evidence>
<dbReference type="GO" id="GO:0006313">
    <property type="term" value="P:DNA transposition"/>
    <property type="evidence" value="ECO:0007669"/>
    <property type="project" value="UniProtKB-UniRule"/>
</dbReference>
<comment type="similarity">
    <text evidence="9">Belongs to the 'phage' integrase family. XerC subfamily.</text>
</comment>
<feature type="active site" evidence="9">
    <location>
        <position position="155"/>
    </location>
</feature>
<sequence>MSSALEGGLLADFERYLRSQKARSEHTIRAYLGDLAALRAFLVDQGVDDWQQVRLADLRSFLARQDAAGAARATIARRAASARGFFTWATHVGQLTTNPALRLAAPKRTKTLPGVLRQSEAAGLLEVAKVAADDDDPVHQRDRAIFELLYASGIRVGELVGLDVDDVDLRERIVRVIGKGNKERTVPFGGPAAEAIQEWNASGRPRLVTEQSGPALFLGRRGGRVDPRAVRSGLHALLQHVADAPDLGPHGLRHSAATHLLEGGADLRMVQELLGHASLSTTQVYTHVSVERLRRSFAQAHPRA</sequence>
<dbReference type="InterPro" id="IPR023009">
    <property type="entry name" value="Tyrosine_recombinase_XerC/XerD"/>
</dbReference>
<comment type="subunit">
    <text evidence="9">Forms a cyclic heterotetrameric complex composed of two molecules of XerC and two molecules of XerD.</text>
</comment>
<keyword evidence="4 9" id="KW-0159">Chromosome partition</keyword>
<keyword evidence="3 9" id="KW-0132">Cell division</keyword>
<dbReference type="PROSITE" id="PS51900">
    <property type="entry name" value="CB"/>
    <property type="match status" value="1"/>
</dbReference>
<dbReference type="InterPro" id="IPR011010">
    <property type="entry name" value="DNA_brk_join_enz"/>
</dbReference>
<feature type="active site" description="O-(3'-phospho-DNA)-tyrosine intermediate" evidence="9">
    <location>
        <position position="285"/>
    </location>
</feature>
<evidence type="ECO:0000259" key="11">
    <source>
        <dbReference type="PROSITE" id="PS51900"/>
    </source>
</evidence>
<evidence type="ECO:0000256" key="9">
    <source>
        <dbReference type="HAMAP-Rule" id="MF_01808"/>
    </source>
</evidence>